<comment type="caution">
    <text evidence="4">The sequence shown here is derived from an EMBL/GenBank/DDBJ whole genome shotgun (WGS) entry which is preliminary data.</text>
</comment>
<feature type="transmembrane region" description="Helical" evidence="2">
    <location>
        <begin position="6"/>
        <end position="21"/>
    </location>
</feature>
<dbReference type="InterPro" id="IPR013083">
    <property type="entry name" value="Znf_RING/FYVE/PHD"/>
</dbReference>
<feature type="transmembrane region" description="Helical" evidence="2">
    <location>
        <begin position="125"/>
        <end position="144"/>
    </location>
</feature>
<evidence type="ECO:0000313" key="4">
    <source>
        <dbReference type="EMBL" id="CAG9323683.1"/>
    </source>
</evidence>
<reference evidence="4" key="1">
    <citation type="submission" date="2021-09" db="EMBL/GenBank/DDBJ databases">
        <authorList>
            <consortium name="AG Swart"/>
            <person name="Singh M."/>
            <person name="Singh A."/>
            <person name="Seah K."/>
            <person name="Emmerich C."/>
        </authorList>
    </citation>
    <scope>NUCLEOTIDE SEQUENCE</scope>
    <source>
        <strain evidence="4">ATCC30299</strain>
    </source>
</reference>
<dbReference type="AlphaFoldDB" id="A0AAU9JDR4"/>
<organism evidence="4 5">
    <name type="scientific">Blepharisma stoltei</name>
    <dbReference type="NCBI Taxonomy" id="1481888"/>
    <lineage>
        <taxon>Eukaryota</taxon>
        <taxon>Sar</taxon>
        <taxon>Alveolata</taxon>
        <taxon>Ciliophora</taxon>
        <taxon>Postciliodesmatophora</taxon>
        <taxon>Heterotrichea</taxon>
        <taxon>Heterotrichida</taxon>
        <taxon>Blepharismidae</taxon>
        <taxon>Blepharisma</taxon>
    </lineage>
</organism>
<keyword evidence="1" id="KW-0479">Metal-binding</keyword>
<dbReference type="GO" id="GO:0008270">
    <property type="term" value="F:zinc ion binding"/>
    <property type="evidence" value="ECO:0007669"/>
    <property type="project" value="UniProtKB-KW"/>
</dbReference>
<dbReference type="SUPFAM" id="SSF57850">
    <property type="entry name" value="RING/U-box"/>
    <property type="match status" value="1"/>
</dbReference>
<evidence type="ECO:0000259" key="3">
    <source>
        <dbReference type="PROSITE" id="PS50089"/>
    </source>
</evidence>
<dbReference type="Gene3D" id="3.30.40.10">
    <property type="entry name" value="Zinc/RING finger domain, C3HC4 (zinc finger)"/>
    <property type="match status" value="1"/>
</dbReference>
<proteinExistence type="predicted"/>
<keyword evidence="5" id="KW-1185">Reference proteome</keyword>
<keyword evidence="1" id="KW-0863">Zinc-finger</keyword>
<dbReference type="PROSITE" id="PS50089">
    <property type="entry name" value="ZF_RING_2"/>
    <property type="match status" value="1"/>
</dbReference>
<feature type="domain" description="RING-type" evidence="3">
    <location>
        <begin position="41"/>
        <end position="81"/>
    </location>
</feature>
<keyword evidence="2" id="KW-0472">Membrane</keyword>
<evidence type="ECO:0000256" key="2">
    <source>
        <dbReference type="SAM" id="Phobius"/>
    </source>
</evidence>
<dbReference type="Pfam" id="PF13920">
    <property type="entry name" value="zf-C3HC4_3"/>
    <property type="match status" value="1"/>
</dbReference>
<evidence type="ECO:0000313" key="5">
    <source>
        <dbReference type="Proteomes" id="UP001162131"/>
    </source>
</evidence>
<name>A0AAU9JDR4_9CILI</name>
<dbReference type="Proteomes" id="UP001162131">
    <property type="component" value="Unassembled WGS sequence"/>
</dbReference>
<keyword evidence="2" id="KW-1133">Transmembrane helix</keyword>
<dbReference type="InterPro" id="IPR001841">
    <property type="entry name" value="Znf_RING"/>
</dbReference>
<keyword evidence="2" id="KW-0812">Transmembrane</keyword>
<sequence length="158" mass="18456">MTIFDFGIVCFALWILLSFIYKPTMTIRPIISEIYNEIDHCIFCAQENIDCALLNCGHQHCASCILLLTYKYWKLSCPICRSPISFIKALFKEDGNSEMIEKINFFNLFHNSAEWEKCILVPKYLFKYTSSIWWLVIMVAIYYIPLVSEASSTVCKEM</sequence>
<evidence type="ECO:0000256" key="1">
    <source>
        <dbReference type="PROSITE-ProRule" id="PRU00175"/>
    </source>
</evidence>
<protein>
    <recommendedName>
        <fullName evidence="3">RING-type domain-containing protein</fullName>
    </recommendedName>
</protein>
<dbReference type="EMBL" id="CAJZBQ010000035">
    <property type="protein sequence ID" value="CAG9323683.1"/>
    <property type="molecule type" value="Genomic_DNA"/>
</dbReference>
<gene>
    <name evidence="4" type="ORF">BSTOLATCC_MIC34723</name>
</gene>
<accession>A0AAU9JDR4</accession>
<keyword evidence="1" id="KW-0862">Zinc</keyword>